<gene>
    <name evidence="2" type="ORF">H7I91_05130</name>
</gene>
<organism evidence="2 3">
    <name type="scientific">Mycobacterium bouchedurhonense</name>
    <dbReference type="NCBI Taxonomy" id="701041"/>
    <lineage>
        <taxon>Bacteria</taxon>
        <taxon>Bacillati</taxon>
        <taxon>Actinomycetota</taxon>
        <taxon>Actinomycetes</taxon>
        <taxon>Mycobacteriales</taxon>
        <taxon>Mycobacteriaceae</taxon>
        <taxon>Mycobacterium</taxon>
        <taxon>Mycobacterium avium complex (MAC)</taxon>
    </lineage>
</organism>
<evidence type="ECO:0000313" key="2">
    <source>
        <dbReference type="EMBL" id="MCV6988695.1"/>
    </source>
</evidence>
<feature type="region of interest" description="Disordered" evidence="1">
    <location>
        <begin position="31"/>
        <end position="68"/>
    </location>
</feature>
<sequence length="68" mass="7377">MSMFMSHVAPCCSGKFDVQVDDYQQAIAAASGEVETRNDPEFGGVDAGDGDRAYERNPAAEQHQQRLA</sequence>
<accession>A0AAW5S176</accession>
<dbReference type="Proteomes" id="UP001207588">
    <property type="component" value="Unassembled WGS sequence"/>
</dbReference>
<reference evidence="2" key="2">
    <citation type="journal article" date="2022" name="BMC Genomics">
        <title>Comparative genome analysis of mycobacteria focusing on tRNA and non-coding RNA.</title>
        <authorList>
            <person name="Behra P.R.K."/>
            <person name="Pettersson B.M.F."/>
            <person name="Ramesh M."/>
            <person name="Das S."/>
            <person name="Dasgupta S."/>
            <person name="Kirsebom L.A."/>
        </authorList>
    </citation>
    <scope>NUCLEOTIDE SEQUENCE</scope>
    <source>
        <strain evidence="2">DSM 45439</strain>
    </source>
</reference>
<reference evidence="2" key="1">
    <citation type="submission" date="2020-07" db="EMBL/GenBank/DDBJ databases">
        <authorList>
            <person name="Pettersson B.M.F."/>
            <person name="Behra P.R.K."/>
            <person name="Ramesh M."/>
            <person name="Das S."/>
            <person name="Dasgupta S."/>
            <person name="Kirsebom L.A."/>
        </authorList>
    </citation>
    <scope>NUCLEOTIDE SEQUENCE</scope>
    <source>
        <strain evidence="2">DSM 45439</strain>
    </source>
</reference>
<dbReference type="EMBL" id="JACKTG010000013">
    <property type="protein sequence ID" value="MCV6988695.1"/>
    <property type="molecule type" value="Genomic_DNA"/>
</dbReference>
<evidence type="ECO:0000313" key="3">
    <source>
        <dbReference type="Proteomes" id="UP001207588"/>
    </source>
</evidence>
<proteinExistence type="predicted"/>
<dbReference type="AlphaFoldDB" id="A0AAW5S176"/>
<protein>
    <submittedName>
        <fullName evidence="2">Uncharacterized protein</fullName>
    </submittedName>
</protein>
<name>A0AAW5S176_MYCBC</name>
<dbReference type="RefSeq" id="WP_139800119.1">
    <property type="nucleotide sequence ID" value="NZ_JACKTG010000013.1"/>
</dbReference>
<evidence type="ECO:0000256" key="1">
    <source>
        <dbReference type="SAM" id="MobiDB-lite"/>
    </source>
</evidence>
<comment type="caution">
    <text evidence="2">The sequence shown here is derived from an EMBL/GenBank/DDBJ whole genome shotgun (WGS) entry which is preliminary data.</text>
</comment>